<keyword evidence="1" id="KW-1133">Transmembrane helix</keyword>
<feature type="transmembrane region" description="Helical" evidence="1">
    <location>
        <begin position="177"/>
        <end position="195"/>
    </location>
</feature>
<evidence type="ECO:0000313" key="2">
    <source>
        <dbReference type="EMBL" id="MFC4803617.1"/>
    </source>
</evidence>
<organism evidence="2 3">
    <name type="scientific">Filifactor villosus</name>
    <dbReference type="NCBI Taxonomy" id="29374"/>
    <lineage>
        <taxon>Bacteria</taxon>
        <taxon>Bacillati</taxon>
        <taxon>Bacillota</taxon>
        <taxon>Clostridia</taxon>
        <taxon>Peptostreptococcales</taxon>
        <taxon>Filifactoraceae</taxon>
        <taxon>Filifactor</taxon>
    </lineage>
</organism>
<name>A0ABV9QIJ9_9FIRM</name>
<evidence type="ECO:0000256" key="1">
    <source>
        <dbReference type="SAM" id="Phobius"/>
    </source>
</evidence>
<reference evidence="3" key="1">
    <citation type="journal article" date="2019" name="Int. J. Syst. Evol. Microbiol.">
        <title>The Global Catalogue of Microorganisms (GCM) 10K type strain sequencing project: providing services to taxonomists for standard genome sequencing and annotation.</title>
        <authorList>
            <consortium name="The Broad Institute Genomics Platform"/>
            <consortium name="The Broad Institute Genome Sequencing Center for Infectious Disease"/>
            <person name="Wu L."/>
            <person name="Ma J."/>
        </authorList>
    </citation>
    <scope>NUCLEOTIDE SEQUENCE [LARGE SCALE GENOMIC DNA]</scope>
    <source>
        <strain evidence="3">CCUG 46385</strain>
    </source>
</reference>
<comment type="caution">
    <text evidence="2">The sequence shown here is derived from an EMBL/GenBank/DDBJ whole genome shotgun (WGS) entry which is preliminary data.</text>
</comment>
<dbReference type="EMBL" id="JBHSHL010000003">
    <property type="protein sequence ID" value="MFC4803617.1"/>
    <property type="molecule type" value="Genomic_DNA"/>
</dbReference>
<dbReference type="RefSeq" id="WP_379787063.1">
    <property type="nucleotide sequence ID" value="NZ_JBHSHL010000003.1"/>
</dbReference>
<keyword evidence="3" id="KW-1185">Reference proteome</keyword>
<feature type="transmembrane region" description="Helical" evidence="1">
    <location>
        <begin position="148"/>
        <end position="171"/>
    </location>
</feature>
<feature type="transmembrane region" description="Helical" evidence="1">
    <location>
        <begin position="115"/>
        <end position="136"/>
    </location>
</feature>
<keyword evidence="1" id="KW-0472">Membrane</keyword>
<evidence type="ECO:0000313" key="3">
    <source>
        <dbReference type="Proteomes" id="UP001595916"/>
    </source>
</evidence>
<gene>
    <name evidence="2" type="ORF">ACFO4R_00840</name>
</gene>
<keyword evidence="1" id="KW-0812">Transmembrane</keyword>
<sequence>MLLNSEYVDRAMKDLQKVDSQYKEVLRRTIYNIERLQNSRKNSINTIQRVEKYIEGLANRRRDIDTKLGKIRLNYKRFIDVMQRLERVETENRQSSQTAKIGMAGTLGGLAVSQLGGHAAVSIAMLFGTSSTGIAISSLTGAAATNAALAWLGGGALAAGGAGVAGGSTMVAAMGPIGWVIGGVSLAATLIAINLSNEELGRKLESSIRKIKKEITRIEGINVKVSTWNKETIELSNSIMRTLTYLNKNPNKNINNFTDDEIKELMILLNSSEVLSKKIGSTISR</sequence>
<dbReference type="Proteomes" id="UP001595916">
    <property type="component" value="Unassembled WGS sequence"/>
</dbReference>
<protein>
    <submittedName>
        <fullName evidence="2">Uncharacterized protein</fullName>
    </submittedName>
</protein>
<proteinExistence type="predicted"/>
<accession>A0ABV9QIJ9</accession>